<evidence type="ECO:0000313" key="4">
    <source>
        <dbReference type="Proteomes" id="UP000198426"/>
    </source>
</evidence>
<reference evidence="3 4" key="1">
    <citation type="submission" date="2017-06" db="EMBL/GenBank/DDBJ databases">
        <authorList>
            <person name="Kim H.J."/>
            <person name="Triplett B.A."/>
        </authorList>
    </citation>
    <scope>NUCLEOTIDE SEQUENCE [LARGE SCALE GENOMIC DNA]</scope>
    <source>
        <strain evidence="3 4">DSM 29339</strain>
    </source>
</reference>
<dbReference type="Proteomes" id="UP000198426">
    <property type="component" value="Unassembled WGS sequence"/>
</dbReference>
<dbReference type="InterPro" id="IPR042099">
    <property type="entry name" value="ANL_N_sf"/>
</dbReference>
<accession>A0A239I254</accession>
<dbReference type="SUPFAM" id="SSF56801">
    <property type="entry name" value="Acetyl-CoA synthetase-like"/>
    <property type="match status" value="1"/>
</dbReference>
<name>A0A239I254_9RHOB</name>
<dbReference type="PANTHER" id="PTHR43845:SF1">
    <property type="entry name" value="BLR5969 PROTEIN"/>
    <property type="match status" value="1"/>
</dbReference>
<feature type="domain" description="AMP-dependent synthetase/ligase" evidence="1">
    <location>
        <begin position="63"/>
        <end position="292"/>
    </location>
</feature>
<keyword evidence="3" id="KW-0436">Ligase</keyword>
<feature type="domain" description="AMP-dependent ligase C-terminal" evidence="2">
    <location>
        <begin position="341"/>
        <end position="431"/>
    </location>
</feature>
<dbReference type="Pfam" id="PF00501">
    <property type="entry name" value="AMP-binding"/>
    <property type="match status" value="1"/>
</dbReference>
<gene>
    <name evidence="3" type="ORF">SAMN05421757_104135</name>
</gene>
<dbReference type="OrthoDB" id="580775at2"/>
<protein>
    <submittedName>
        <fullName evidence="3">Phenylacetate-CoA ligase</fullName>
    </submittedName>
</protein>
<keyword evidence="4" id="KW-1185">Reference proteome</keyword>
<dbReference type="GO" id="GO:0016874">
    <property type="term" value="F:ligase activity"/>
    <property type="evidence" value="ECO:0007669"/>
    <property type="project" value="UniProtKB-KW"/>
</dbReference>
<dbReference type="Gene3D" id="3.30.300.30">
    <property type="match status" value="1"/>
</dbReference>
<dbReference type="EMBL" id="FZOY01000004">
    <property type="protein sequence ID" value="SNS87123.1"/>
    <property type="molecule type" value="Genomic_DNA"/>
</dbReference>
<dbReference type="InterPro" id="IPR028154">
    <property type="entry name" value="AMP-dep_Lig_C"/>
</dbReference>
<evidence type="ECO:0000259" key="2">
    <source>
        <dbReference type="Pfam" id="PF14535"/>
    </source>
</evidence>
<sequence>MSRLRYSDASLEGAHAASDAAYRTQLAYLWDHSEFYRKKLAAAGISSVEDAGGLDDIARLPFTEKDELRASRDETHPIGRHLAAPMSDIVRVYSTSGTTGTPSYIPLTKSDLANWVEISMRSYGASGLAQGERMVTTYNAGPFVAGVTLDAFAKLGVCHIPVGAGNTERLMAAVQLLKPTVLGCTPSYALHLAEWAVERGVDIAASSVNKILVAGEPGGGEPAMRQRIEKAWGARVTEAMGIGDISVSLWGECVHQDGMHFSGAGFVHFELIDPDSGETVPISDGAEGELVYTHLKHAAAPLLRFRSRDRVRLSTGACPCGRDGSRVRCVGRTDDLLIVRGVNVFPSAVRDVVGKIGNGVSGAIAIRPTARSVKQAPPLPVVVELAQGAEPDDALAGLIRKRLRDELLVSTDITMVPFGTLPRTDYKSKLVDWSEAE</sequence>
<dbReference type="Pfam" id="PF14535">
    <property type="entry name" value="AMP-binding_C_2"/>
    <property type="match status" value="1"/>
</dbReference>
<dbReference type="InterPro" id="IPR000873">
    <property type="entry name" value="AMP-dep_synth/lig_dom"/>
</dbReference>
<evidence type="ECO:0000259" key="1">
    <source>
        <dbReference type="Pfam" id="PF00501"/>
    </source>
</evidence>
<dbReference type="InterPro" id="IPR045851">
    <property type="entry name" value="AMP-bd_C_sf"/>
</dbReference>
<evidence type="ECO:0000313" key="3">
    <source>
        <dbReference type="EMBL" id="SNS87123.1"/>
    </source>
</evidence>
<organism evidence="3 4">
    <name type="scientific">Tropicimonas sediminicola</name>
    <dbReference type="NCBI Taxonomy" id="1031541"/>
    <lineage>
        <taxon>Bacteria</taxon>
        <taxon>Pseudomonadati</taxon>
        <taxon>Pseudomonadota</taxon>
        <taxon>Alphaproteobacteria</taxon>
        <taxon>Rhodobacterales</taxon>
        <taxon>Roseobacteraceae</taxon>
        <taxon>Tropicimonas</taxon>
    </lineage>
</organism>
<dbReference type="Gene3D" id="3.40.50.12780">
    <property type="entry name" value="N-terminal domain of ligase-like"/>
    <property type="match status" value="1"/>
</dbReference>
<dbReference type="PANTHER" id="PTHR43845">
    <property type="entry name" value="BLR5969 PROTEIN"/>
    <property type="match status" value="1"/>
</dbReference>
<proteinExistence type="predicted"/>
<dbReference type="RefSeq" id="WP_089233228.1">
    <property type="nucleotide sequence ID" value="NZ_FZOY01000004.1"/>
</dbReference>
<dbReference type="AlphaFoldDB" id="A0A239I254"/>